<dbReference type="InterPro" id="IPR051448">
    <property type="entry name" value="CdaR-like_regulators"/>
</dbReference>
<protein>
    <submittedName>
        <fullName evidence="4">PucR family transcriptional regulator</fullName>
    </submittedName>
</protein>
<dbReference type="Pfam" id="PF17853">
    <property type="entry name" value="GGDEF_2"/>
    <property type="match status" value="1"/>
</dbReference>
<comment type="caution">
    <text evidence="4">The sequence shown here is derived from an EMBL/GenBank/DDBJ whole genome shotgun (WGS) entry which is preliminary data.</text>
</comment>
<gene>
    <name evidence="4" type="ORF">CYL18_15430</name>
</gene>
<dbReference type="InterPro" id="IPR041522">
    <property type="entry name" value="CdaR_GGDEF"/>
</dbReference>
<keyword evidence="5" id="KW-1185">Reference proteome</keyword>
<evidence type="ECO:0000259" key="3">
    <source>
        <dbReference type="Pfam" id="PF17853"/>
    </source>
</evidence>
<evidence type="ECO:0000313" key="5">
    <source>
        <dbReference type="Proteomes" id="UP000239663"/>
    </source>
</evidence>
<dbReference type="InterPro" id="IPR025736">
    <property type="entry name" value="PucR_C-HTH_dom"/>
</dbReference>
<feature type="domain" description="CdaR GGDEF-like" evidence="3">
    <location>
        <begin position="170"/>
        <end position="295"/>
    </location>
</feature>
<comment type="similarity">
    <text evidence="1">Belongs to the CdaR family.</text>
</comment>
<name>A0A2S7MWW6_9BACI</name>
<dbReference type="PANTHER" id="PTHR33744">
    <property type="entry name" value="CARBOHYDRATE DIACID REGULATOR"/>
    <property type="match status" value="1"/>
</dbReference>
<feature type="domain" description="PucR C-terminal helix-turn-helix" evidence="2">
    <location>
        <begin position="350"/>
        <end position="407"/>
    </location>
</feature>
<proteinExistence type="inferred from homology"/>
<evidence type="ECO:0000256" key="1">
    <source>
        <dbReference type="ARBA" id="ARBA00006754"/>
    </source>
</evidence>
<evidence type="ECO:0000313" key="4">
    <source>
        <dbReference type="EMBL" id="PQD94259.1"/>
    </source>
</evidence>
<dbReference type="Gene3D" id="1.10.10.2840">
    <property type="entry name" value="PucR C-terminal helix-turn-helix domain"/>
    <property type="match status" value="1"/>
</dbReference>
<sequence>MEKDFHSKDYFNEVYANLDEFAEKVSLLIGCPVTIEDSNHQLLAYSTHSYIMDEARILTIMGRRVPEKVINSLWKEGIIPTLLNSSEPVIIPSKQQVGLGKRIAISIRKNENVLGFIWAALEPESELSPHALSILKLAAKEAKNQLLLVQSRLKRKEESYQEYFWKLITGHYSSEKEFRTQLANFPIILPKQHCIVVFHFEQLITAETERHIHYLINTTQKIKTIFHTIDSDKLIILVDSLTADSTHAISSFIESFIANMEERFNIKVPIGGFGRSYHQLIDAQKSYTEAMMVISLKKRYKQELGLIFDYEHLGVYQYLESLSHQRGSLNELPAGLTILKEYDLKHQTNLFHTLETFLSCNSDPNETSSILHIHTNTLSYRLKRISEISGYNLKDMNMRAYLYIEFKLAKFD</sequence>
<accession>A0A2S7MWW6</accession>
<organism evidence="4 5">
    <name type="scientific">Pradoshia eiseniae</name>
    <dbReference type="NCBI Taxonomy" id="2064768"/>
    <lineage>
        <taxon>Bacteria</taxon>
        <taxon>Bacillati</taxon>
        <taxon>Bacillota</taxon>
        <taxon>Bacilli</taxon>
        <taxon>Bacillales</taxon>
        <taxon>Bacillaceae</taxon>
        <taxon>Pradoshia</taxon>
    </lineage>
</organism>
<evidence type="ECO:0000259" key="2">
    <source>
        <dbReference type="Pfam" id="PF13556"/>
    </source>
</evidence>
<dbReference type="InterPro" id="IPR042070">
    <property type="entry name" value="PucR_C-HTH_sf"/>
</dbReference>
<dbReference type="Proteomes" id="UP000239663">
    <property type="component" value="Unassembled WGS sequence"/>
</dbReference>
<dbReference type="EMBL" id="PKOZ01000012">
    <property type="protein sequence ID" value="PQD94259.1"/>
    <property type="molecule type" value="Genomic_DNA"/>
</dbReference>
<dbReference type="AlphaFoldDB" id="A0A2S7MWW6"/>
<reference evidence="4 5" key="1">
    <citation type="submission" date="2017-12" db="EMBL/GenBank/DDBJ databases">
        <title>Taxonomic description and draft genome of Pradoshia cofamensis Gen. nov., sp. nov., a thermotolerant bacillale isolated from anterior gut of earthworm Eisenia fetida.</title>
        <authorList>
            <person name="Saha T."/>
            <person name="Chakraborty R."/>
        </authorList>
    </citation>
    <scope>NUCLEOTIDE SEQUENCE [LARGE SCALE GENOMIC DNA]</scope>
    <source>
        <strain evidence="4 5">EAG3</strain>
    </source>
</reference>
<dbReference type="Pfam" id="PF13556">
    <property type="entry name" value="HTH_30"/>
    <property type="match status" value="1"/>
</dbReference>
<dbReference type="RefSeq" id="WP_104850426.1">
    <property type="nucleotide sequence ID" value="NZ_PKOZ01000012.1"/>
</dbReference>
<dbReference type="OrthoDB" id="9792148at2"/>
<dbReference type="PANTHER" id="PTHR33744:SF1">
    <property type="entry name" value="DNA-BINDING TRANSCRIPTIONAL ACTIVATOR ADER"/>
    <property type="match status" value="1"/>
</dbReference>